<keyword evidence="2" id="KW-1185">Reference proteome</keyword>
<dbReference type="RefSeq" id="WP_188883258.1">
    <property type="nucleotide sequence ID" value="NZ_BMPF01000002.1"/>
</dbReference>
<dbReference type="AlphaFoldDB" id="A0A830F3K3"/>
<gene>
    <name evidence="1" type="ORF">GCM10009037_19060</name>
</gene>
<name>A0A830F3K3_9EURY</name>
<evidence type="ECO:0000313" key="2">
    <source>
        <dbReference type="Proteomes" id="UP000628840"/>
    </source>
</evidence>
<comment type="caution">
    <text evidence="1">The sequence shown here is derived from an EMBL/GenBank/DDBJ whole genome shotgun (WGS) entry which is preliminary data.</text>
</comment>
<dbReference type="OrthoDB" id="331156at2157"/>
<sequence length="64" mass="7012">MSSESDEPAVDCPRCGGTLEALVFEEHRAVVCEDCGFADVPADHSPAEREDESWDAALRRFLEG</sequence>
<protein>
    <recommendedName>
        <fullName evidence="3">Small CPxCG-related zinc finger protein</fullName>
    </recommendedName>
</protein>
<dbReference type="Proteomes" id="UP000628840">
    <property type="component" value="Unassembled WGS sequence"/>
</dbReference>
<evidence type="ECO:0008006" key="3">
    <source>
        <dbReference type="Google" id="ProtNLM"/>
    </source>
</evidence>
<dbReference type="EMBL" id="BMPF01000002">
    <property type="protein sequence ID" value="GGL35565.1"/>
    <property type="molecule type" value="Genomic_DNA"/>
</dbReference>
<accession>A0A830F3K3</accession>
<proteinExistence type="predicted"/>
<evidence type="ECO:0000313" key="1">
    <source>
        <dbReference type="EMBL" id="GGL35565.1"/>
    </source>
</evidence>
<organism evidence="1 2">
    <name type="scientific">Halarchaeum grantii</name>
    <dbReference type="NCBI Taxonomy" id="1193105"/>
    <lineage>
        <taxon>Archaea</taxon>
        <taxon>Methanobacteriati</taxon>
        <taxon>Methanobacteriota</taxon>
        <taxon>Stenosarchaea group</taxon>
        <taxon>Halobacteria</taxon>
        <taxon>Halobacteriales</taxon>
        <taxon>Halobacteriaceae</taxon>
    </lineage>
</organism>
<reference evidence="1 2" key="1">
    <citation type="journal article" date="2019" name="Int. J. Syst. Evol. Microbiol.">
        <title>The Global Catalogue of Microorganisms (GCM) 10K type strain sequencing project: providing services to taxonomists for standard genome sequencing and annotation.</title>
        <authorList>
            <consortium name="The Broad Institute Genomics Platform"/>
            <consortium name="The Broad Institute Genome Sequencing Center for Infectious Disease"/>
            <person name="Wu L."/>
            <person name="Ma J."/>
        </authorList>
    </citation>
    <scope>NUCLEOTIDE SEQUENCE [LARGE SCALE GENOMIC DNA]</scope>
    <source>
        <strain evidence="1 2">JCM 19585</strain>
    </source>
</reference>